<dbReference type="Pfam" id="PF07158">
    <property type="entry name" value="MatC_N"/>
    <property type="match status" value="1"/>
</dbReference>
<feature type="transmembrane region" description="Helical" evidence="1">
    <location>
        <begin position="436"/>
        <end position="458"/>
    </location>
</feature>
<name>A0A848KKB3_9NOCA</name>
<evidence type="ECO:0000256" key="1">
    <source>
        <dbReference type="SAM" id="Phobius"/>
    </source>
</evidence>
<dbReference type="InterPro" id="IPR009827">
    <property type="entry name" value="MatC_N"/>
</dbReference>
<reference evidence="3 4" key="2">
    <citation type="submission" date="2020-06" db="EMBL/GenBank/DDBJ databases">
        <title>Antribacter stalactiti gen. nov., sp. nov., a new member of the family Nacardiaceae isolated from a cave.</title>
        <authorList>
            <person name="Kim I.S."/>
        </authorList>
    </citation>
    <scope>NUCLEOTIDE SEQUENCE [LARGE SCALE GENOMIC DNA]</scope>
    <source>
        <strain evidence="3 4">YC2-7</strain>
    </source>
</reference>
<dbReference type="AlphaFoldDB" id="A0A848KKB3"/>
<reference evidence="3 4" key="1">
    <citation type="submission" date="2019-05" db="EMBL/GenBank/DDBJ databases">
        <authorList>
            <person name="Lee S.D."/>
        </authorList>
    </citation>
    <scope>NUCLEOTIDE SEQUENCE [LARGE SCALE GENOMIC DNA]</scope>
    <source>
        <strain evidence="3 4">YC2-7</strain>
    </source>
</reference>
<dbReference type="Proteomes" id="UP000535543">
    <property type="component" value="Unassembled WGS sequence"/>
</dbReference>
<dbReference type="GO" id="GO:0016020">
    <property type="term" value="C:membrane"/>
    <property type="evidence" value="ECO:0007669"/>
    <property type="project" value="UniProtKB-SubCell"/>
</dbReference>
<feature type="transmembrane region" description="Helical" evidence="1">
    <location>
        <begin position="97"/>
        <end position="124"/>
    </location>
</feature>
<evidence type="ECO:0000313" key="4">
    <source>
        <dbReference type="Proteomes" id="UP000535543"/>
    </source>
</evidence>
<feature type="transmembrane region" description="Helical" evidence="1">
    <location>
        <begin position="175"/>
        <end position="199"/>
    </location>
</feature>
<feature type="transmembrane region" description="Helical" evidence="1">
    <location>
        <begin position="49"/>
        <end position="69"/>
    </location>
</feature>
<organism evidence="3 4">
    <name type="scientific">Antrihabitans stalactiti</name>
    <dbReference type="NCBI Taxonomy" id="2584121"/>
    <lineage>
        <taxon>Bacteria</taxon>
        <taxon>Bacillati</taxon>
        <taxon>Actinomycetota</taxon>
        <taxon>Actinomycetes</taxon>
        <taxon>Mycobacteriales</taxon>
        <taxon>Nocardiaceae</taxon>
        <taxon>Antrihabitans</taxon>
    </lineage>
</organism>
<dbReference type="RefSeq" id="WP_169592410.1">
    <property type="nucleotide sequence ID" value="NZ_VCQU01000010.1"/>
</dbReference>
<proteinExistence type="predicted"/>
<feature type="transmembrane region" description="Helical" evidence="1">
    <location>
        <begin position="6"/>
        <end position="37"/>
    </location>
</feature>
<feature type="transmembrane region" description="Helical" evidence="1">
    <location>
        <begin position="314"/>
        <end position="333"/>
    </location>
</feature>
<accession>A0A848KKB3</accession>
<keyword evidence="1" id="KW-0472">Membrane</keyword>
<keyword evidence="1" id="KW-0812">Transmembrane</keyword>
<gene>
    <name evidence="3" type="ORF">FGL95_25005</name>
</gene>
<feature type="domain" description="Dicarboxylate carrier MatC N-terminal" evidence="2">
    <location>
        <begin position="4"/>
        <end position="150"/>
    </location>
</feature>
<dbReference type="EMBL" id="VCQU01000010">
    <property type="protein sequence ID" value="NMN98308.1"/>
    <property type="molecule type" value="Genomic_DNA"/>
</dbReference>
<feature type="transmembrane region" description="Helical" evidence="1">
    <location>
        <begin position="136"/>
        <end position="155"/>
    </location>
</feature>
<evidence type="ECO:0000259" key="2">
    <source>
        <dbReference type="Pfam" id="PF07158"/>
    </source>
</evidence>
<feature type="transmembrane region" description="Helical" evidence="1">
    <location>
        <begin position="272"/>
        <end position="302"/>
    </location>
</feature>
<keyword evidence="4" id="KW-1185">Reference proteome</keyword>
<dbReference type="GO" id="GO:0055085">
    <property type="term" value="P:transmembrane transport"/>
    <property type="evidence" value="ECO:0007669"/>
    <property type="project" value="InterPro"/>
</dbReference>
<sequence>MSMVEILPLIALVAMFVIASIVPINIGILGFIGAFAVGALVLGYDDKEILASFPSSIVLTIIGVTYFFGMAKKNGTIDLLVNACIRAVHGRVTVVPWVFFFSASILTALGTFSPAAVALISPAAMSFAAKARMSPLVMGIMTINGAHAGAFSPISVSGVLVHDLVEKNGLSINPWMLFFASYGINLLLSILTVLGYSLLARMRNLEYTATGSALAAATDGQPFSRPLHTPSSYHGGAGGSGSSTTLLTRPRTEVVEVQSPTTIVTAVQKLTLVLIGALLVLVLVFHLPISFIAIAAGALLAFTDLKGQNDAIAGISWSTVLLVAGMVTYISVLEEIGTIDHLAHLAITIGAPLLVALVLCYVIGVTSAFASSTALLAAIIPLALPLLETSALPVVGVVAALAISATVVDVSPFSTNGALVLANAQGIERRAFYRQLIINAGIVVALAPALCWTVMVLVPSLAG</sequence>
<keyword evidence="1" id="KW-1133">Transmembrane helix</keyword>
<protein>
    <submittedName>
        <fullName evidence="3">C4-dicarboxylate ABC transporter</fullName>
    </submittedName>
</protein>
<evidence type="ECO:0000313" key="3">
    <source>
        <dbReference type="EMBL" id="NMN98308.1"/>
    </source>
</evidence>
<comment type="caution">
    <text evidence="3">The sequence shown here is derived from an EMBL/GenBank/DDBJ whole genome shotgun (WGS) entry which is preliminary data.</text>
</comment>
<feature type="transmembrane region" description="Helical" evidence="1">
    <location>
        <begin position="345"/>
        <end position="370"/>
    </location>
</feature>